<evidence type="ECO:0000313" key="1">
    <source>
        <dbReference type="EMBL" id="WPB87185.1"/>
    </source>
</evidence>
<dbReference type="RefSeq" id="WP_318651139.1">
    <property type="nucleotide sequence ID" value="NZ_CP137852.1"/>
</dbReference>
<name>A0ABZ0PNQ3_9PROT</name>
<dbReference type="Proteomes" id="UP001305521">
    <property type="component" value="Chromosome"/>
</dbReference>
<sequence>MTLDFVPLSARPDLADALDTPEFRALWPEFMMHDPAADLRFNAAAFSRYLDFSFAILDPARPDRPVGRSFAVPFHFTGELPDSGWDGVIRMAHADAVAGRAPNALSALEITLLPTHRGQGQSAAILRAMRRHAAARGLGHLFAPVRPTAKQHEPFLPMADYLARRTAEGFATDPWVRTHERIGGRVIKIAPTSMVIPGTLAEWRRWTGLPLGASGPVAIEGGLTPLHVSVEQDHAVYVEPNVWIEHPLEDPAA</sequence>
<keyword evidence="2" id="KW-1185">Reference proteome</keyword>
<dbReference type="InterPro" id="IPR016181">
    <property type="entry name" value="Acyl_CoA_acyltransferase"/>
</dbReference>
<protein>
    <recommendedName>
        <fullName evidence="3">N-acetyltransferase domain-containing protein</fullName>
    </recommendedName>
</protein>
<accession>A0ABZ0PNQ3</accession>
<dbReference type="SUPFAM" id="SSF55729">
    <property type="entry name" value="Acyl-CoA N-acyltransferases (Nat)"/>
    <property type="match status" value="1"/>
</dbReference>
<evidence type="ECO:0008006" key="3">
    <source>
        <dbReference type="Google" id="ProtNLM"/>
    </source>
</evidence>
<dbReference type="Gene3D" id="3.40.630.30">
    <property type="match status" value="1"/>
</dbReference>
<organism evidence="1 2">
    <name type="scientific">Sediminicoccus rosea</name>
    <dbReference type="NCBI Taxonomy" id="1225128"/>
    <lineage>
        <taxon>Bacteria</taxon>
        <taxon>Pseudomonadati</taxon>
        <taxon>Pseudomonadota</taxon>
        <taxon>Alphaproteobacteria</taxon>
        <taxon>Acetobacterales</taxon>
        <taxon>Roseomonadaceae</taxon>
        <taxon>Sediminicoccus</taxon>
    </lineage>
</organism>
<evidence type="ECO:0000313" key="2">
    <source>
        <dbReference type="Proteomes" id="UP001305521"/>
    </source>
</evidence>
<reference evidence="1 2" key="1">
    <citation type="submission" date="2023-11" db="EMBL/GenBank/DDBJ databases">
        <title>Arctic aerobic anoxygenic photoheterotroph Sediminicoccus rosea KRV36 adapts its photosynthesis to long days of polar summer.</title>
        <authorList>
            <person name="Tomasch J."/>
            <person name="Kopejtka K."/>
            <person name="Bily T."/>
            <person name="Gardiner A.T."/>
            <person name="Gardian Z."/>
            <person name="Shivaramu S."/>
            <person name="Koblizek M."/>
            <person name="Engelhardt F."/>
            <person name="Kaftan D."/>
        </authorList>
    </citation>
    <scope>NUCLEOTIDE SEQUENCE [LARGE SCALE GENOMIC DNA]</scope>
    <source>
        <strain evidence="1 2">R-30</strain>
    </source>
</reference>
<gene>
    <name evidence="1" type="ORF">R9Z33_09960</name>
</gene>
<proteinExistence type="predicted"/>
<dbReference type="EMBL" id="CP137852">
    <property type="protein sequence ID" value="WPB87185.1"/>
    <property type="molecule type" value="Genomic_DNA"/>
</dbReference>